<evidence type="ECO:0000313" key="3">
    <source>
        <dbReference type="Proteomes" id="UP001219525"/>
    </source>
</evidence>
<name>A0AAD6VBG7_9AGAR</name>
<dbReference type="PANTHER" id="PTHR36156">
    <property type="entry name" value="SLR2101 PROTEIN"/>
    <property type="match status" value="1"/>
</dbReference>
<proteinExistence type="predicted"/>
<comment type="caution">
    <text evidence="2">The sequence shown here is derived from an EMBL/GenBank/DDBJ whole genome shotgun (WGS) entry which is preliminary data.</text>
</comment>
<dbReference type="CDD" id="cd02231">
    <property type="entry name" value="cupin_BLL6423-like"/>
    <property type="match status" value="1"/>
</dbReference>
<evidence type="ECO:0000313" key="2">
    <source>
        <dbReference type="EMBL" id="KAJ7202394.1"/>
    </source>
</evidence>
<dbReference type="InterPro" id="IPR047142">
    <property type="entry name" value="OryJ/VirC-like"/>
</dbReference>
<feature type="domain" description="Cupin type-2" evidence="1">
    <location>
        <begin position="82"/>
        <end position="144"/>
    </location>
</feature>
<dbReference type="Proteomes" id="UP001219525">
    <property type="component" value="Unassembled WGS sequence"/>
</dbReference>
<organism evidence="2 3">
    <name type="scientific">Mycena pura</name>
    <dbReference type="NCBI Taxonomy" id="153505"/>
    <lineage>
        <taxon>Eukaryota</taxon>
        <taxon>Fungi</taxon>
        <taxon>Dikarya</taxon>
        <taxon>Basidiomycota</taxon>
        <taxon>Agaricomycotina</taxon>
        <taxon>Agaricomycetes</taxon>
        <taxon>Agaricomycetidae</taxon>
        <taxon>Agaricales</taxon>
        <taxon>Marasmiineae</taxon>
        <taxon>Mycenaceae</taxon>
        <taxon>Mycena</taxon>
    </lineage>
</organism>
<dbReference type="Gene3D" id="2.60.120.10">
    <property type="entry name" value="Jelly Rolls"/>
    <property type="match status" value="1"/>
</dbReference>
<dbReference type="InterPro" id="IPR011051">
    <property type="entry name" value="RmlC_Cupin_sf"/>
</dbReference>
<accession>A0AAD6VBG7</accession>
<evidence type="ECO:0000259" key="1">
    <source>
        <dbReference type="Pfam" id="PF07883"/>
    </source>
</evidence>
<dbReference type="PANTHER" id="PTHR36156:SF2">
    <property type="entry name" value="CUPIN TYPE-2 DOMAIN-CONTAINING PROTEIN"/>
    <property type="match status" value="1"/>
</dbReference>
<dbReference type="Pfam" id="PF07883">
    <property type="entry name" value="Cupin_2"/>
    <property type="match status" value="1"/>
</dbReference>
<gene>
    <name evidence="2" type="ORF">GGX14DRAFT_654394</name>
</gene>
<keyword evidence="3" id="KW-1185">Reference proteome</keyword>
<dbReference type="AlphaFoldDB" id="A0AAD6VBG7"/>
<reference evidence="2" key="1">
    <citation type="submission" date="2023-03" db="EMBL/GenBank/DDBJ databases">
        <title>Massive genome expansion in bonnet fungi (Mycena s.s.) driven by repeated elements and novel gene families across ecological guilds.</title>
        <authorList>
            <consortium name="Lawrence Berkeley National Laboratory"/>
            <person name="Harder C.B."/>
            <person name="Miyauchi S."/>
            <person name="Viragh M."/>
            <person name="Kuo A."/>
            <person name="Thoen E."/>
            <person name="Andreopoulos B."/>
            <person name="Lu D."/>
            <person name="Skrede I."/>
            <person name="Drula E."/>
            <person name="Henrissat B."/>
            <person name="Morin E."/>
            <person name="Kohler A."/>
            <person name="Barry K."/>
            <person name="LaButti K."/>
            <person name="Morin E."/>
            <person name="Salamov A."/>
            <person name="Lipzen A."/>
            <person name="Mereny Z."/>
            <person name="Hegedus B."/>
            <person name="Baldrian P."/>
            <person name="Stursova M."/>
            <person name="Weitz H."/>
            <person name="Taylor A."/>
            <person name="Grigoriev I.V."/>
            <person name="Nagy L.G."/>
            <person name="Martin F."/>
            <person name="Kauserud H."/>
        </authorList>
    </citation>
    <scope>NUCLEOTIDE SEQUENCE</scope>
    <source>
        <strain evidence="2">9144</strain>
    </source>
</reference>
<protein>
    <recommendedName>
        <fullName evidence="1">Cupin type-2 domain-containing protein</fullName>
    </recommendedName>
</protein>
<dbReference type="EMBL" id="JARJCW010000055">
    <property type="protein sequence ID" value="KAJ7202394.1"/>
    <property type="molecule type" value="Genomic_DNA"/>
</dbReference>
<dbReference type="InterPro" id="IPR014710">
    <property type="entry name" value="RmlC-like_jellyroll"/>
</dbReference>
<dbReference type="InterPro" id="IPR013096">
    <property type="entry name" value="Cupin_2"/>
</dbReference>
<dbReference type="SUPFAM" id="SSF51182">
    <property type="entry name" value="RmlC-like cupins"/>
    <property type="match status" value="1"/>
</dbReference>
<sequence length="160" mass="16944">MSHFPDTRLVMTGHSGDGKSIFVYDGLRKPFAPFGLAGPQFTSFHASPAVPASNSASIPDLPAGAVPHCPPAGVLFVTTDIPADCSVPKHRTRTADYAVVLAGEVVLALEGTKKTIKAGETMMQRGTNHAWHNRTDTPCRILLVMVGAEAIQLADGRVLE</sequence>